<evidence type="ECO:0000313" key="2">
    <source>
        <dbReference type="Proteomes" id="UP000605970"/>
    </source>
</evidence>
<reference evidence="1" key="1">
    <citation type="journal article" date="2020" name="Ecol. Evol.">
        <title>Genome structure and content of the rice root-knot nematode (Meloidogyne graminicola).</title>
        <authorList>
            <person name="Phan N.T."/>
            <person name="Danchin E.G.J."/>
            <person name="Klopp C."/>
            <person name="Perfus-Barbeoch L."/>
            <person name="Kozlowski D.K."/>
            <person name="Koutsovoulos G.D."/>
            <person name="Lopez-Roques C."/>
            <person name="Bouchez O."/>
            <person name="Zahm M."/>
            <person name="Besnard G."/>
            <person name="Bellafiore S."/>
        </authorList>
    </citation>
    <scope>NUCLEOTIDE SEQUENCE</scope>
    <source>
        <strain evidence="1">VN-18</strain>
    </source>
</reference>
<evidence type="ECO:0000313" key="1">
    <source>
        <dbReference type="EMBL" id="KAF7633463.1"/>
    </source>
</evidence>
<name>A0A8S9ZJ68_9BILA</name>
<gene>
    <name evidence="1" type="ORF">Mgra_00007152</name>
</gene>
<accession>A0A8S9ZJ68</accession>
<dbReference type="Gene3D" id="3.90.1720.30">
    <property type="entry name" value="PPPDE domains"/>
    <property type="match status" value="1"/>
</dbReference>
<dbReference type="OrthoDB" id="5883728at2759"/>
<comment type="caution">
    <text evidence="1">The sequence shown here is derived from an EMBL/GenBank/DDBJ whole genome shotgun (WGS) entry which is preliminary data.</text>
</comment>
<organism evidence="1 2">
    <name type="scientific">Meloidogyne graminicola</name>
    <dbReference type="NCBI Taxonomy" id="189291"/>
    <lineage>
        <taxon>Eukaryota</taxon>
        <taxon>Metazoa</taxon>
        <taxon>Ecdysozoa</taxon>
        <taxon>Nematoda</taxon>
        <taxon>Chromadorea</taxon>
        <taxon>Rhabditida</taxon>
        <taxon>Tylenchina</taxon>
        <taxon>Tylenchomorpha</taxon>
        <taxon>Tylenchoidea</taxon>
        <taxon>Meloidogynidae</taxon>
        <taxon>Meloidogyninae</taxon>
        <taxon>Meloidogyne</taxon>
    </lineage>
</organism>
<keyword evidence="2" id="KW-1185">Reference proteome</keyword>
<proteinExistence type="predicted"/>
<protein>
    <submittedName>
        <fullName evidence="1">DUF862 domain-containing protein</fullName>
    </submittedName>
</protein>
<dbReference type="EMBL" id="JABEBT010000076">
    <property type="protein sequence ID" value="KAF7633463.1"/>
    <property type="molecule type" value="Genomic_DNA"/>
</dbReference>
<dbReference type="InterPro" id="IPR042266">
    <property type="entry name" value="PPPDE_sf"/>
</dbReference>
<dbReference type="Proteomes" id="UP000605970">
    <property type="component" value="Unassembled WGS sequence"/>
</dbReference>
<dbReference type="AlphaFoldDB" id="A0A8S9ZJ68"/>
<sequence length="168" mass="20081">MEQNLKINIENNQVKLAVYNFEKRLRIFHIGILVGDNEFHFGIKQGIYVCPKRNNGKKFSVLINNIIPREMAFLRYVNIYLNNILLTTSLSFDQLLKIKYSLEKYRFGPNTYNIFYNNCIDFAYIFLCCITTTNKELLNKNKLPIEIKQPWITEPFRLLNKHLFKYLK</sequence>